<comment type="caution">
    <text evidence="2">The sequence shown here is derived from an EMBL/GenBank/DDBJ whole genome shotgun (WGS) entry which is preliminary data.</text>
</comment>
<gene>
    <name evidence="2" type="ORF">H4W80_008184</name>
</gene>
<dbReference type="PANTHER" id="PTHR46696">
    <property type="entry name" value="P450, PUTATIVE (EUROFUNG)-RELATED"/>
    <property type="match status" value="1"/>
</dbReference>
<dbReference type="SUPFAM" id="SSF48264">
    <property type="entry name" value="Cytochrome P450"/>
    <property type="match status" value="1"/>
</dbReference>
<proteinExistence type="inferred from homology"/>
<evidence type="ECO:0000313" key="2">
    <source>
        <dbReference type="EMBL" id="MBE1589926.1"/>
    </source>
</evidence>
<dbReference type="Proteomes" id="UP000633509">
    <property type="component" value="Unassembled WGS sequence"/>
</dbReference>
<comment type="similarity">
    <text evidence="1">Belongs to the cytochrome P450 family.</text>
</comment>
<dbReference type="RefSeq" id="WP_192789885.1">
    <property type="nucleotide sequence ID" value="NZ_JADBEK010000001.1"/>
</dbReference>
<accession>A0ABR9MAI7</accession>
<dbReference type="InterPro" id="IPR002397">
    <property type="entry name" value="Cyt_P450_B"/>
</dbReference>
<dbReference type="EMBL" id="JADBEK010000001">
    <property type="protein sequence ID" value="MBE1589926.1"/>
    <property type="molecule type" value="Genomic_DNA"/>
</dbReference>
<dbReference type="PANTHER" id="PTHR46696:SF1">
    <property type="entry name" value="CYTOCHROME P450 YJIB-RELATED"/>
    <property type="match status" value="1"/>
</dbReference>
<reference evidence="2 3" key="1">
    <citation type="submission" date="2020-10" db="EMBL/GenBank/DDBJ databases">
        <title>Sequencing the genomes of 1000 actinobacteria strains.</title>
        <authorList>
            <person name="Klenk H.-P."/>
        </authorList>
    </citation>
    <scope>NUCLEOTIDE SEQUENCE [LARGE SCALE GENOMIC DNA]</scope>
    <source>
        <strain evidence="2 3">DSM 43173</strain>
    </source>
</reference>
<dbReference type="Gene3D" id="1.10.630.10">
    <property type="entry name" value="Cytochrome P450"/>
    <property type="match status" value="1"/>
</dbReference>
<organism evidence="2 3">
    <name type="scientific">Nonomuraea angiospora</name>
    <dbReference type="NCBI Taxonomy" id="46172"/>
    <lineage>
        <taxon>Bacteria</taxon>
        <taxon>Bacillati</taxon>
        <taxon>Actinomycetota</taxon>
        <taxon>Actinomycetes</taxon>
        <taxon>Streptosporangiales</taxon>
        <taxon>Streptosporangiaceae</taxon>
        <taxon>Nonomuraea</taxon>
    </lineage>
</organism>
<protein>
    <submittedName>
        <fullName evidence="2">Cytochrome P450</fullName>
    </submittedName>
</protein>
<name>A0ABR9MAI7_9ACTN</name>
<dbReference type="InterPro" id="IPR036396">
    <property type="entry name" value="Cyt_P450_sf"/>
</dbReference>
<keyword evidence="3" id="KW-1185">Reference proteome</keyword>
<sequence length="75" mass="8554">MSNDPQKHRKLRKLISQAFTSKMSSDMVPRIAELTTALLDEIDEDEFDLVEKIARPLPVMVIAELPGIPIHDREL</sequence>
<dbReference type="PRINTS" id="PR00359">
    <property type="entry name" value="BP450"/>
</dbReference>
<evidence type="ECO:0000313" key="3">
    <source>
        <dbReference type="Proteomes" id="UP000633509"/>
    </source>
</evidence>
<evidence type="ECO:0000256" key="1">
    <source>
        <dbReference type="ARBA" id="ARBA00010617"/>
    </source>
</evidence>